<dbReference type="PANTHER" id="PTHR45277">
    <property type="entry name" value="EXPRESSED PROTEIN"/>
    <property type="match status" value="1"/>
</dbReference>
<dbReference type="SUPFAM" id="SSF53335">
    <property type="entry name" value="S-adenosyl-L-methionine-dependent methyltransferases"/>
    <property type="match status" value="1"/>
</dbReference>
<evidence type="ECO:0000256" key="1">
    <source>
        <dbReference type="SAM" id="MobiDB-lite"/>
    </source>
</evidence>
<evidence type="ECO:0000259" key="3">
    <source>
        <dbReference type="Pfam" id="PF08241"/>
    </source>
</evidence>
<feature type="region of interest" description="Disordered" evidence="1">
    <location>
        <begin position="235"/>
        <end position="255"/>
    </location>
</feature>
<dbReference type="HOGENOM" id="CLU_076542_0_0_11"/>
<dbReference type="KEGG" id="sdv:BN159_3167"/>
<evidence type="ECO:0000256" key="2">
    <source>
        <dbReference type="SAM" id="Phobius"/>
    </source>
</evidence>
<dbReference type="InterPro" id="IPR029063">
    <property type="entry name" value="SAM-dependent_MTases_sf"/>
</dbReference>
<dbReference type="STRING" id="1214101.BN159_3167"/>
<dbReference type="Proteomes" id="UP000008043">
    <property type="component" value="Chromosome"/>
</dbReference>
<dbReference type="Gene3D" id="3.40.50.150">
    <property type="entry name" value="Vaccinia Virus protein VP39"/>
    <property type="match status" value="1"/>
</dbReference>
<dbReference type="AlphaFoldDB" id="K4QUA2"/>
<dbReference type="EMBL" id="HE971709">
    <property type="protein sequence ID" value="CCK27546.1"/>
    <property type="molecule type" value="Genomic_DNA"/>
</dbReference>
<name>K4QUA2_STRDJ</name>
<keyword evidence="2" id="KW-0812">Transmembrane</keyword>
<reference evidence="4 5" key="1">
    <citation type="journal article" date="2012" name="J. Bacteriol.">
        <title>Genome sequence of the bacterium Streptomyces davawensis JCM 4913 and heterologous production of the unique antibiotic roseoflavin.</title>
        <authorList>
            <person name="Jankowitsch F."/>
            <person name="Schwarz J."/>
            <person name="Ruckert C."/>
            <person name="Gust B."/>
            <person name="Szczepanowski R."/>
            <person name="Blom J."/>
            <person name="Pelzer S."/>
            <person name="Kalinowski J."/>
            <person name="Mack M."/>
        </authorList>
    </citation>
    <scope>NUCLEOTIDE SEQUENCE [LARGE SCALE GENOMIC DNA]</scope>
    <source>
        <strain evidence="5">DSM 101723 / JCM 4913 / KCC S-0913 / 768</strain>
    </source>
</reference>
<sequence length="255" mass="27632">MVAREGRYGVDGPGWMIGLGASVLLPLLAVAAGAPRRLLRIPAVTAAPAGLFLHSSVRGKFLVWEELLDGLRLRGDEQVLDLGCGRGAVLTAVARRVPRGRVTGVDLWRSVDQSGNRAETTLDNAGRERVAERIDLVTADMRELPLEDDRFDLVVSSMALHNITDARGRAEAVGEAYRVLRPGGRLLIVDIFHTAQYRDLLLAAGARNVTRADVGHRMWWSGPWVPTRWVRADKPALTSTTGTRKAATESTGGTA</sequence>
<accession>K4QUA2</accession>
<evidence type="ECO:0000313" key="4">
    <source>
        <dbReference type="EMBL" id="CCK27546.1"/>
    </source>
</evidence>
<dbReference type="PANTHER" id="PTHR45277:SF1">
    <property type="entry name" value="EXPRESSED PROTEIN"/>
    <property type="match status" value="1"/>
</dbReference>
<dbReference type="eggNOG" id="COG2226">
    <property type="taxonomic scope" value="Bacteria"/>
</dbReference>
<evidence type="ECO:0000313" key="5">
    <source>
        <dbReference type="Proteomes" id="UP000008043"/>
    </source>
</evidence>
<dbReference type="RefSeq" id="WP_015657926.1">
    <property type="nucleotide sequence ID" value="NC_020504.1"/>
</dbReference>
<keyword evidence="2" id="KW-0472">Membrane</keyword>
<feature type="compositionally biased region" description="Polar residues" evidence="1">
    <location>
        <begin position="237"/>
        <end position="255"/>
    </location>
</feature>
<dbReference type="InterPro" id="IPR013216">
    <property type="entry name" value="Methyltransf_11"/>
</dbReference>
<dbReference type="CDD" id="cd02440">
    <property type="entry name" value="AdoMet_MTases"/>
    <property type="match status" value="1"/>
</dbReference>
<protein>
    <recommendedName>
        <fullName evidence="3">Methyltransferase type 11 domain-containing protein</fullName>
    </recommendedName>
</protein>
<feature type="transmembrane region" description="Helical" evidence="2">
    <location>
        <begin position="12"/>
        <end position="32"/>
    </location>
</feature>
<dbReference type="GO" id="GO:0008757">
    <property type="term" value="F:S-adenosylmethionine-dependent methyltransferase activity"/>
    <property type="evidence" value="ECO:0007669"/>
    <property type="project" value="InterPro"/>
</dbReference>
<gene>
    <name evidence="4" type="ORF">BN159_3167</name>
</gene>
<organism evidence="4 5">
    <name type="scientific">Streptomyces davaonensis (strain DSM 101723 / JCM 4913 / KCC S-0913 / 768)</name>
    <dbReference type="NCBI Taxonomy" id="1214101"/>
    <lineage>
        <taxon>Bacteria</taxon>
        <taxon>Bacillati</taxon>
        <taxon>Actinomycetota</taxon>
        <taxon>Actinomycetes</taxon>
        <taxon>Kitasatosporales</taxon>
        <taxon>Streptomycetaceae</taxon>
        <taxon>Streptomyces</taxon>
    </lineage>
</organism>
<keyword evidence="5" id="KW-1185">Reference proteome</keyword>
<proteinExistence type="predicted"/>
<feature type="domain" description="Methyltransferase type 11" evidence="3">
    <location>
        <begin position="80"/>
        <end position="188"/>
    </location>
</feature>
<dbReference type="Pfam" id="PF08241">
    <property type="entry name" value="Methyltransf_11"/>
    <property type="match status" value="1"/>
</dbReference>
<keyword evidence="2" id="KW-1133">Transmembrane helix</keyword>
<dbReference type="PATRIC" id="fig|1214101.3.peg.3211"/>